<dbReference type="AlphaFoldDB" id="A0A4Y9L1Z4"/>
<comment type="caution">
    <text evidence="1">The sequence shown here is derived from an EMBL/GenBank/DDBJ whole genome shotgun (WGS) entry which is preliminary data.</text>
</comment>
<reference evidence="1 2" key="1">
    <citation type="submission" date="2019-03" db="EMBL/GenBank/DDBJ databases">
        <title>Bradyrhizobium diversity isolated from nodules of Chamaecrista fasciculata.</title>
        <authorList>
            <person name="Klepa M.S."/>
            <person name="Urquiaga M.O."/>
            <person name="Hungria M."/>
            <person name="Delamuta J.R."/>
        </authorList>
    </citation>
    <scope>NUCLEOTIDE SEQUENCE [LARGE SCALE GENOMIC DNA]</scope>
    <source>
        <strain evidence="1 2">CNPSo 3448</strain>
    </source>
</reference>
<protein>
    <submittedName>
        <fullName evidence="1">Uncharacterized protein</fullName>
    </submittedName>
</protein>
<accession>A0A4Y9L1Z4</accession>
<evidence type="ECO:0000313" key="1">
    <source>
        <dbReference type="EMBL" id="TFV37405.1"/>
    </source>
</evidence>
<keyword evidence="2" id="KW-1185">Reference proteome</keyword>
<proteinExistence type="predicted"/>
<evidence type="ECO:0000313" key="2">
    <source>
        <dbReference type="Proteomes" id="UP000297966"/>
    </source>
</evidence>
<gene>
    <name evidence="1" type="ORF">E4K65_43785</name>
</gene>
<dbReference type="EMBL" id="SPQT01000051">
    <property type="protein sequence ID" value="TFV37405.1"/>
    <property type="molecule type" value="Genomic_DNA"/>
</dbReference>
<dbReference type="OrthoDB" id="8128823at2"/>
<sequence>MGSRRRFKQSSPLGERLAEEAKSLRELAKTLPPGAQREALLRKARQDEVGAHITEWLTSPGLQPPK</sequence>
<organism evidence="1 2">
    <name type="scientific">Bradyrhizobium niftali</name>
    <dbReference type="NCBI Taxonomy" id="2560055"/>
    <lineage>
        <taxon>Bacteria</taxon>
        <taxon>Pseudomonadati</taxon>
        <taxon>Pseudomonadota</taxon>
        <taxon>Alphaproteobacteria</taxon>
        <taxon>Hyphomicrobiales</taxon>
        <taxon>Nitrobacteraceae</taxon>
        <taxon>Bradyrhizobium</taxon>
    </lineage>
</organism>
<name>A0A4Y9L1Z4_9BRAD</name>
<dbReference type="Proteomes" id="UP000297966">
    <property type="component" value="Unassembled WGS sequence"/>
</dbReference>